<evidence type="ECO:0000313" key="1">
    <source>
        <dbReference type="EMBL" id="GHO94624.1"/>
    </source>
</evidence>
<dbReference type="Proteomes" id="UP000597444">
    <property type="component" value="Unassembled WGS sequence"/>
</dbReference>
<comment type="caution">
    <text evidence="1">The sequence shown here is derived from an EMBL/GenBank/DDBJ whole genome shotgun (WGS) entry which is preliminary data.</text>
</comment>
<reference evidence="1" key="1">
    <citation type="submission" date="2020-10" db="EMBL/GenBank/DDBJ databases">
        <title>Taxonomic study of unclassified bacteria belonging to the class Ktedonobacteria.</title>
        <authorList>
            <person name="Yabe S."/>
            <person name="Wang C.M."/>
            <person name="Zheng Y."/>
            <person name="Sakai Y."/>
            <person name="Cavaletti L."/>
            <person name="Monciardini P."/>
            <person name="Donadio S."/>
        </authorList>
    </citation>
    <scope>NUCLEOTIDE SEQUENCE</scope>
    <source>
        <strain evidence="1">ID150040</strain>
    </source>
</reference>
<dbReference type="AlphaFoldDB" id="A0A8J3IN64"/>
<sequence>MLNAGYINEHDREDERFAGGQMTVLQQLRCLQNDIEGQGSRVAKALDPITKALHSSGNPSLEMMEHIKAQILLAHLQLDELEQLLNSIDERSPEIGNTTKTEERVI</sequence>
<evidence type="ECO:0000313" key="2">
    <source>
        <dbReference type="Proteomes" id="UP000597444"/>
    </source>
</evidence>
<dbReference type="RefSeq" id="WP_220205339.1">
    <property type="nucleotide sequence ID" value="NZ_BNJK01000001.1"/>
</dbReference>
<dbReference type="EMBL" id="BNJK01000001">
    <property type="protein sequence ID" value="GHO94624.1"/>
    <property type="molecule type" value="Genomic_DNA"/>
</dbReference>
<keyword evidence="2" id="KW-1185">Reference proteome</keyword>
<gene>
    <name evidence="1" type="ORF">KSF_046720</name>
</gene>
<organism evidence="1 2">
    <name type="scientific">Reticulibacter mediterranei</name>
    <dbReference type="NCBI Taxonomy" id="2778369"/>
    <lineage>
        <taxon>Bacteria</taxon>
        <taxon>Bacillati</taxon>
        <taxon>Chloroflexota</taxon>
        <taxon>Ktedonobacteria</taxon>
        <taxon>Ktedonobacterales</taxon>
        <taxon>Reticulibacteraceae</taxon>
        <taxon>Reticulibacter</taxon>
    </lineage>
</organism>
<proteinExistence type="predicted"/>
<protein>
    <submittedName>
        <fullName evidence="1">Uncharacterized protein</fullName>
    </submittedName>
</protein>
<name>A0A8J3IN64_9CHLR</name>
<accession>A0A8J3IN64</accession>